<sequence>MSRSSITAAVGAASSAFLLLVAMPGSASAATGQFRYTYTTAEGYEAVGFLNNPASGECTNLPAPGSAPGAASRAPQNRTDATATVFLDADCEGDTYYTLPPGTGASDRLLLRSVVFS</sequence>
<feature type="signal peptide" evidence="1">
    <location>
        <begin position="1"/>
        <end position="29"/>
    </location>
</feature>
<reference evidence="3" key="1">
    <citation type="journal article" date="2015" name="J. Biotechnol.">
        <title>Complete genome sequence of the actinobacterium Streptomyces glaucescens GLA.O (DSM 40922) consisting of a linear chromosome and one linear plasmid.</title>
        <authorList>
            <person name="Ortseifen V."/>
            <person name="Winkler A."/>
            <person name="Albersmeier A."/>
            <person name="Wendler S."/>
            <person name="Puhler A."/>
            <person name="Kalinowski J."/>
            <person name="Ruckert C."/>
        </authorList>
    </citation>
    <scope>NUCLEOTIDE SEQUENCE [LARGE SCALE GENOMIC DNA]</scope>
    <source>
        <strain evidence="3">DSM 40922 / GLA O</strain>
    </source>
</reference>
<dbReference type="AlphaFoldDB" id="A0A089XMB5"/>
<evidence type="ECO:0008006" key="4">
    <source>
        <dbReference type="Google" id="ProtNLM"/>
    </source>
</evidence>
<gene>
    <name evidence="2" type="ORF">SGLAU_32130</name>
</gene>
<dbReference type="Proteomes" id="UP000029482">
    <property type="component" value="Chromosome"/>
</dbReference>
<evidence type="ECO:0000313" key="2">
    <source>
        <dbReference type="EMBL" id="AIS02360.1"/>
    </source>
</evidence>
<accession>A0A089XMB5</accession>
<evidence type="ECO:0000313" key="3">
    <source>
        <dbReference type="Proteomes" id="UP000029482"/>
    </source>
</evidence>
<dbReference type="RefSeq" id="WP_412556255.1">
    <property type="nucleotide sequence ID" value="NZ_CP009438.1"/>
</dbReference>
<name>A0A089XMB5_STRGA</name>
<evidence type="ECO:0000256" key="1">
    <source>
        <dbReference type="SAM" id="SignalP"/>
    </source>
</evidence>
<proteinExistence type="predicted"/>
<dbReference type="HOGENOM" id="CLU_2115858_0_0_11"/>
<organism evidence="2 3">
    <name type="scientific">Streptomyces glaucescens</name>
    <dbReference type="NCBI Taxonomy" id="1907"/>
    <lineage>
        <taxon>Bacteria</taxon>
        <taxon>Bacillati</taxon>
        <taxon>Actinomycetota</taxon>
        <taxon>Actinomycetes</taxon>
        <taxon>Kitasatosporales</taxon>
        <taxon>Streptomycetaceae</taxon>
        <taxon>Streptomyces</taxon>
    </lineage>
</organism>
<keyword evidence="3" id="KW-1185">Reference proteome</keyword>
<keyword evidence="1" id="KW-0732">Signal</keyword>
<dbReference type="eggNOG" id="ENOG50349RR">
    <property type="taxonomic scope" value="Bacteria"/>
</dbReference>
<protein>
    <recommendedName>
        <fullName evidence="4">Secreted protein</fullName>
    </recommendedName>
</protein>
<dbReference type="KEGG" id="sgu:SGLAU_32130"/>
<feature type="chain" id="PRO_5001851841" description="Secreted protein" evidence="1">
    <location>
        <begin position="30"/>
        <end position="117"/>
    </location>
</feature>
<dbReference type="EMBL" id="CP009438">
    <property type="protein sequence ID" value="AIS02360.1"/>
    <property type="molecule type" value="Genomic_DNA"/>
</dbReference>